<evidence type="ECO:0000313" key="3">
    <source>
        <dbReference type="Proteomes" id="UP000601055"/>
    </source>
</evidence>
<evidence type="ECO:0000256" key="1">
    <source>
        <dbReference type="SAM" id="Phobius"/>
    </source>
</evidence>
<proteinExistence type="predicted"/>
<name>A0A923ITE6_9SPHI</name>
<keyword evidence="1" id="KW-1133">Transmembrane helix</keyword>
<dbReference type="EMBL" id="WNXD01000001">
    <property type="protein sequence ID" value="MBB2144660.1"/>
    <property type="molecule type" value="Genomic_DNA"/>
</dbReference>
<organism evidence="2 3">
    <name type="scientific">Pedobacter planticolens</name>
    <dbReference type="NCBI Taxonomy" id="2679964"/>
    <lineage>
        <taxon>Bacteria</taxon>
        <taxon>Pseudomonadati</taxon>
        <taxon>Bacteroidota</taxon>
        <taxon>Sphingobacteriia</taxon>
        <taxon>Sphingobacteriales</taxon>
        <taxon>Sphingobacteriaceae</taxon>
        <taxon>Pedobacter</taxon>
    </lineage>
</organism>
<keyword evidence="1" id="KW-0812">Transmembrane</keyword>
<keyword evidence="1" id="KW-0472">Membrane</keyword>
<gene>
    <name evidence="2" type="ORF">GM921_04145</name>
</gene>
<reference evidence="2" key="1">
    <citation type="submission" date="2019-11" db="EMBL/GenBank/DDBJ databases">
        <title>Description of Pedobacter sp. LMG 31464T.</title>
        <authorList>
            <person name="Carlier A."/>
            <person name="Qi S."/>
            <person name="Vandamme P."/>
        </authorList>
    </citation>
    <scope>NUCLEOTIDE SEQUENCE</scope>
    <source>
        <strain evidence="2">LMG 31464</strain>
    </source>
</reference>
<dbReference type="Proteomes" id="UP000601055">
    <property type="component" value="Unassembled WGS sequence"/>
</dbReference>
<protein>
    <recommendedName>
        <fullName evidence="4">Outer membrane protein beta-barrel domain-containing protein</fullName>
    </recommendedName>
</protein>
<evidence type="ECO:0000313" key="2">
    <source>
        <dbReference type="EMBL" id="MBB2144660.1"/>
    </source>
</evidence>
<accession>A0A923ITE6</accession>
<evidence type="ECO:0008006" key="4">
    <source>
        <dbReference type="Google" id="ProtNLM"/>
    </source>
</evidence>
<keyword evidence="3" id="KW-1185">Reference proteome</keyword>
<sequence>MKEEDKELDHLFKKRLQDAENIFAYNEEDWMALEARLDKKDKNRVVLRWLRIGSGIAAMLLLAFGWWFFGSTDLNNNPATVKKVKQSDDKISNQPIFKSETQKNDNELSLEKTLLTHNSIPKKHKVSVPTKQLVQNLNTQQNTEENSIASTVPAAKKEEANAAIVIAAVSPEINNSVVVQQQVANNVNTTQVVIDAVLPTDSSSSIVEPEKIKKPKTGKTKRPILFAISAVASSDLNGTSSLGQAKVGNNYGALLNVSISKKITIQTGLIYSNKPYQGNFNSYISAYGSNPYATKYVPTSINVVCKMFDLPLNIDYRFFENEHNVLSFGTGLSSYFMLHENYQYNFEPVQYASKNYEVPNSKTYLFSILNLNATYERKLNQRIGVMVQPYYKLPLRDIGYGSVKLHSVGLSVGLRLNLNNNKLGR</sequence>
<comment type="caution">
    <text evidence="2">The sequence shown here is derived from an EMBL/GenBank/DDBJ whole genome shotgun (WGS) entry which is preliminary data.</text>
</comment>
<feature type="transmembrane region" description="Helical" evidence="1">
    <location>
        <begin position="49"/>
        <end position="69"/>
    </location>
</feature>
<dbReference type="AlphaFoldDB" id="A0A923ITE6"/>
<dbReference type="RefSeq" id="WP_182921344.1">
    <property type="nucleotide sequence ID" value="NZ_WNXD01000001.1"/>
</dbReference>